<organism evidence="5 6">
    <name type="scientific">Mycolicibacterium chitae</name>
    <name type="common">Mycobacterium chitae</name>
    <dbReference type="NCBI Taxonomy" id="1792"/>
    <lineage>
        <taxon>Bacteria</taxon>
        <taxon>Bacillati</taxon>
        <taxon>Actinomycetota</taxon>
        <taxon>Actinomycetes</taxon>
        <taxon>Mycobacteriales</taxon>
        <taxon>Mycobacteriaceae</taxon>
        <taxon>Mycolicibacterium</taxon>
    </lineage>
</organism>
<proteinExistence type="predicted"/>
<dbReference type="EMBL" id="LR134355">
    <property type="protein sequence ID" value="VEG49887.1"/>
    <property type="molecule type" value="Genomic_DNA"/>
</dbReference>
<keyword evidence="2 5" id="KW-0238">DNA-binding</keyword>
<dbReference type="InterPro" id="IPR000792">
    <property type="entry name" value="Tscrpt_reg_LuxR_C"/>
</dbReference>
<dbReference type="Gene3D" id="1.10.10.10">
    <property type="entry name" value="Winged helix-like DNA-binding domain superfamily/Winged helix DNA-binding domain"/>
    <property type="match status" value="1"/>
</dbReference>
<dbReference type="AlphaFoldDB" id="A0A3S4SC94"/>
<gene>
    <name evidence="5" type="primary">gerE_2</name>
    <name evidence="5" type="ORF">NCTC10485_04201</name>
</gene>
<dbReference type="GO" id="GO:0006355">
    <property type="term" value="P:regulation of DNA-templated transcription"/>
    <property type="evidence" value="ECO:0007669"/>
    <property type="project" value="InterPro"/>
</dbReference>
<dbReference type="PANTHER" id="PTHR44688:SF16">
    <property type="entry name" value="DNA-BINDING TRANSCRIPTIONAL ACTIVATOR DEVR_DOSR"/>
    <property type="match status" value="1"/>
</dbReference>
<evidence type="ECO:0000256" key="2">
    <source>
        <dbReference type="ARBA" id="ARBA00023125"/>
    </source>
</evidence>
<keyword evidence="1" id="KW-0805">Transcription regulation</keyword>
<dbReference type="CDD" id="cd06170">
    <property type="entry name" value="LuxR_C_like"/>
    <property type="match status" value="1"/>
</dbReference>
<protein>
    <submittedName>
        <fullName evidence="5">Response regulator containing a CheY-like receiver domain and an HTH DNA-binding domain</fullName>
    </submittedName>
</protein>
<evidence type="ECO:0000313" key="6">
    <source>
        <dbReference type="Proteomes" id="UP000282551"/>
    </source>
</evidence>
<dbReference type="InterPro" id="IPR016032">
    <property type="entry name" value="Sig_transdc_resp-reg_C-effctor"/>
</dbReference>
<evidence type="ECO:0000313" key="5">
    <source>
        <dbReference type="EMBL" id="VEG49887.1"/>
    </source>
</evidence>
<evidence type="ECO:0000256" key="3">
    <source>
        <dbReference type="ARBA" id="ARBA00023163"/>
    </source>
</evidence>
<evidence type="ECO:0000256" key="1">
    <source>
        <dbReference type="ARBA" id="ARBA00023015"/>
    </source>
</evidence>
<dbReference type="InterPro" id="IPR036388">
    <property type="entry name" value="WH-like_DNA-bd_sf"/>
</dbReference>
<dbReference type="Pfam" id="PF00196">
    <property type="entry name" value="GerE"/>
    <property type="match status" value="1"/>
</dbReference>
<reference evidence="5 6" key="1">
    <citation type="submission" date="2018-12" db="EMBL/GenBank/DDBJ databases">
        <authorList>
            <consortium name="Pathogen Informatics"/>
        </authorList>
    </citation>
    <scope>NUCLEOTIDE SEQUENCE [LARGE SCALE GENOMIC DNA]</scope>
    <source>
        <strain evidence="5 6">NCTC10485</strain>
    </source>
</reference>
<dbReference type="Proteomes" id="UP000282551">
    <property type="component" value="Chromosome"/>
</dbReference>
<dbReference type="SUPFAM" id="SSF46894">
    <property type="entry name" value="C-terminal effector domain of the bipartite response regulators"/>
    <property type="match status" value="1"/>
</dbReference>
<evidence type="ECO:0000259" key="4">
    <source>
        <dbReference type="PROSITE" id="PS50043"/>
    </source>
</evidence>
<keyword evidence="3" id="KW-0804">Transcription</keyword>
<keyword evidence="6" id="KW-1185">Reference proteome</keyword>
<dbReference type="GO" id="GO:0003677">
    <property type="term" value="F:DNA binding"/>
    <property type="evidence" value="ECO:0007669"/>
    <property type="project" value="UniProtKB-KW"/>
</dbReference>
<accession>A0A3S4SC94</accession>
<feature type="domain" description="HTH luxR-type" evidence="4">
    <location>
        <begin position="1"/>
        <end position="64"/>
    </location>
</feature>
<dbReference type="PANTHER" id="PTHR44688">
    <property type="entry name" value="DNA-BINDING TRANSCRIPTIONAL ACTIVATOR DEVR_DOSR"/>
    <property type="match status" value="1"/>
</dbReference>
<sequence>MSPTPLTGRQREVAELVVAGLSNKEIADRLVTSVRTVEGHLYRACQRVGASSRSDLAAIMRAGPGS</sequence>
<dbReference type="PRINTS" id="PR00038">
    <property type="entry name" value="HTHLUXR"/>
</dbReference>
<name>A0A3S4SC94_MYCCI</name>
<dbReference type="SMART" id="SM00421">
    <property type="entry name" value="HTH_LUXR"/>
    <property type="match status" value="1"/>
</dbReference>
<dbReference type="PROSITE" id="PS50043">
    <property type="entry name" value="HTH_LUXR_2"/>
    <property type="match status" value="1"/>
</dbReference>